<evidence type="ECO:0000313" key="2">
    <source>
        <dbReference type="EMBL" id="KAK8982032.1"/>
    </source>
</evidence>
<protein>
    <submittedName>
        <fullName evidence="2">Uncharacterized protein</fullName>
    </submittedName>
</protein>
<accession>A0ABR2P0Q1</accession>
<feature type="coiled-coil region" evidence="1">
    <location>
        <begin position="226"/>
        <end position="253"/>
    </location>
</feature>
<keyword evidence="3" id="KW-1185">Reference proteome</keyword>
<dbReference type="Proteomes" id="UP001396334">
    <property type="component" value="Unassembled WGS sequence"/>
</dbReference>
<organism evidence="2 3">
    <name type="scientific">Hibiscus sabdariffa</name>
    <name type="common">roselle</name>
    <dbReference type="NCBI Taxonomy" id="183260"/>
    <lineage>
        <taxon>Eukaryota</taxon>
        <taxon>Viridiplantae</taxon>
        <taxon>Streptophyta</taxon>
        <taxon>Embryophyta</taxon>
        <taxon>Tracheophyta</taxon>
        <taxon>Spermatophyta</taxon>
        <taxon>Magnoliopsida</taxon>
        <taxon>eudicotyledons</taxon>
        <taxon>Gunneridae</taxon>
        <taxon>Pentapetalae</taxon>
        <taxon>rosids</taxon>
        <taxon>malvids</taxon>
        <taxon>Malvales</taxon>
        <taxon>Malvaceae</taxon>
        <taxon>Malvoideae</taxon>
        <taxon>Hibiscus</taxon>
    </lineage>
</organism>
<keyword evidence="1" id="KW-0175">Coiled coil</keyword>
<dbReference type="PANTHER" id="PTHR47242">
    <property type="entry name" value="TRAF-LIKE FAMILY PROTEIN"/>
    <property type="match status" value="1"/>
</dbReference>
<gene>
    <name evidence="2" type="ORF">V6N11_037214</name>
</gene>
<name>A0ABR2P0Q1_9ROSI</name>
<dbReference type="EMBL" id="JBBPBN010000086">
    <property type="protein sequence ID" value="KAK8982032.1"/>
    <property type="molecule type" value="Genomic_DNA"/>
</dbReference>
<sequence>MLPTLRKRLDSCVDDGITASASAVQSSDMNEINISGKAIIRQPITPPETSIRAKNFQTKCPEQSEELLGLIVNTLRSLDRTVPQGCPEPRRRPQSTQKISLVLDKAPKHLQPDLAALVPKLVEHSEHPLWLSVLPWDYVKMLYTILFMWYADESSRVRMLKRLVDRATSTTESSREVDIDLDVLVTLVSEEPEEDALAERLKVLRLHGKDLMKNQNGMPLENKFVNQSLENEVRRLTQKVGQTEGEKREKEEQVARCEAYIDGMESKLQGCQDSPFSNVLENAGVYVLTTDDSVGEKHGRKYSDGGAVLQDWEGDLISHMRIRMPFHAHIHTVELIAATRSIHLA</sequence>
<comment type="caution">
    <text evidence="2">The sequence shown here is derived from an EMBL/GenBank/DDBJ whole genome shotgun (WGS) entry which is preliminary data.</text>
</comment>
<proteinExistence type="predicted"/>
<evidence type="ECO:0000313" key="3">
    <source>
        <dbReference type="Proteomes" id="UP001396334"/>
    </source>
</evidence>
<dbReference type="PANTHER" id="PTHR47242:SF1">
    <property type="entry name" value="TRAF-LIKE FAMILY PROTEIN"/>
    <property type="match status" value="1"/>
</dbReference>
<reference evidence="2 3" key="1">
    <citation type="journal article" date="2024" name="G3 (Bethesda)">
        <title>Genome assembly of Hibiscus sabdariffa L. provides insights into metabolisms of medicinal natural products.</title>
        <authorList>
            <person name="Kim T."/>
        </authorList>
    </citation>
    <scope>NUCLEOTIDE SEQUENCE [LARGE SCALE GENOMIC DNA]</scope>
    <source>
        <strain evidence="2">TK-2024</strain>
        <tissue evidence="2">Old leaves</tissue>
    </source>
</reference>
<evidence type="ECO:0000256" key="1">
    <source>
        <dbReference type="SAM" id="Coils"/>
    </source>
</evidence>